<dbReference type="PANTHER" id="PTHR30118">
    <property type="entry name" value="HTH-TYPE TRANSCRIPTIONAL REGULATOR LEUO-RELATED"/>
    <property type="match status" value="1"/>
</dbReference>
<dbReference type="AlphaFoldDB" id="A0A239LRG4"/>
<keyword evidence="2" id="KW-0805">Transcription regulation</keyword>
<proteinExistence type="inferred from homology"/>
<evidence type="ECO:0000256" key="1">
    <source>
        <dbReference type="ARBA" id="ARBA00009437"/>
    </source>
</evidence>
<dbReference type="PANTHER" id="PTHR30118:SF15">
    <property type="entry name" value="TRANSCRIPTIONAL REGULATORY PROTEIN"/>
    <property type="match status" value="1"/>
</dbReference>
<evidence type="ECO:0000259" key="5">
    <source>
        <dbReference type="PROSITE" id="PS50931"/>
    </source>
</evidence>
<dbReference type="Proteomes" id="UP000199693">
    <property type="component" value="Unassembled WGS sequence"/>
</dbReference>
<evidence type="ECO:0000256" key="3">
    <source>
        <dbReference type="ARBA" id="ARBA00023125"/>
    </source>
</evidence>
<dbReference type="EMBL" id="FZPC01000021">
    <property type="protein sequence ID" value="SNT32870.1"/>
    <property type="molecule type" value="Genomic_DNA"/>
</dbReference>
<evidence type="ECO:0000313" key="9">
    <source>
        <dbReference type="Proteomes" id="UP000199693"/>
    </source>
</evidence>
<name>A0A239LRG4_9PSED</name>
<dbReference type="PROSITE" id="PS50931">
    <property type="entry name" value="HTH_LYSR"/>
    <property type="match status" value="1"/>
</dbReference>
<evidence type="ECO:0000256" key="2">
    <source>
        <dbReference type="ARBA" id="ARBA00023015"/>
    </source>
</evidence>
<accession>A0A239LRG4</accession>
<dbReference type="InterPro" id="IPR036390">
    <property type="entry name" value="WH_DNA-bd_sf"/>
</dbReference>
<reference evidence="6 9" key="1">
    <citation type="submission" date="2016-10" db="EMBL/GenBank/DDBJ databases">
        <authorList>
            <person name="de Groot N.N."/>
        </authorList>
    </citation>
    <scope>NUCLEOTIDE SEQUENCE [LARGE SCALE GENOMIC DNA]</scope>
    <source>
        <strain evidence="6 9">CCM 7361</strain>
    </source>
</reference>
<evidence type="ECO:0000256" key="4">
    <source>
        <dbReference type="ARBA" id="ARBA00023163"/>
    </source>
</evidence>
<dbReference type="InterPro" id="IPR036388">
    <property type="entry name" value="WH-like_DNA-bd_sf"/>
</dbReference>
<feature type="domain" description="HTH lysR-type" evidence="5">
    <location>
        <begin position="10"/>
        <end position="67"/>
    </location>
</feature>
<sequence>MHDIHDLRRLDLNLLVILDALLAERHVSRAAERLAMSQPAVSHALARLREQLGDPLLVRVKNEMRLTARALELAPRLVQVLDGVRGLLGGPAFEAASSHRHFRLGMSDYGAWVLLPRLLRDLRQCAPQVSLGVSQESRLEMARQVAEGELDGALGVFPVLPAGVRAWRLFEERFVCVCRRDLLDRADGLSLPAYLAAAHVRVALQDSLEEIDGALGKLGLRRQVALALPHFTVAPALLEGTDLVLTIAARCLERLELPASLAVFEPPLALPRFDFVQIWREDAERDPARAWLRDRLQHAAQGSS</sequence>
<reference evidence="7 8" key="2">
    <citation type="submission" date="2017-06" db="EMBL/GenBank/DDBJ databases">
        <authorList>
            <person name="Varghese N."/>
            <person name="Submissions S."/>
        </authorList>
    </citation>
    <scope>NUCLEOTIDE SEQUENCE [LARGE SCALE GENOMIC DNA]</scope>
    <source>
        <strain evidence="7 8">RLD-1</strain>
    </source>
</reference>
<keyword evidence="3" id="KW-0238">DNA-binding</keyword>
<dbReference type="Pfam" id="PF00126">
    <property type="entry name" value="HTH_1"/>
    <property type="match status" value="1"/>
</dbReference>
<dbReference type="SUPFAM" id="SSF53850">
    <property type="entry name" value="Periplasmic binding protein-like II"/>
    <property type="match status" value="1"/>
</dbReference>
<dbReference type="Gene3D" id="3.40.190.10">
    <property type="entry name" value="Periplasmic binding protein-like II"/>
    <property type="match status" value="2"/>
</dbReference>
<dbReference type="GO" id="GO:0003677">
    <property type="term" value="F:DNA binding"/>
    <property type="evidence" value="ECO:0007669"/>
    <property type="project" value="UniProtKB-KW"/>
</dbReference>
<dbReference type="PRINTS" id="PR00039">
    <property type="entry name" value="HTHLYSR"/>
</dbReference>
<evidence type="ECO:0000313" key="7">
    <source>
        <dbReference type="EMBL" id="SNT32870.1"/>
    </source>
</evidence>
<dbReference type="SUPFAM" id="SSF46785">
    <property type="entry name" value="Winged helix' DNA-binding domain"/>
    <property type="match status" value="1"/>
</dbReference>
<organism evidence="6 9">
    <name type="scientific">Pseudomonas delhiensis</name>
    <dbReference type="NCBI Taxonomy" id="366289"/>
    <lineage>
        <taxon>Bacteria</taxon>
        <taxon>Pseudomonadati</taxon>
        <taxon>Pseudomonadota</taxon>
        <taxon>Gammaproteobacteria</taxon>
        <taxon>Pseudomonadales</taxon>
        <taxon>Pseudomonadaceae</taxon>
        <taxon>Pseudomonas</taxon>
    </lineage>
</organism>
<keyword evidence="4" id="KW-0804">Transcription</keyword>
<evidence type="ECO:0000313" key="6">
    <source>
        <dbReference type="EMBL" id="SDJ93446.1"/>
    </source>
</evidence>
<protein>
    <submittedName>
        <fullName evidence="6">Transcriptional regulator, LysR family</fullName>
    </submittedName>
</protein>
<keyword evidence="8" id="KW-1185">Reference proteome</keyword>
<dbReference type="InterPro" id="IPR005119">
    <property type="entry name" value="LysR_subst-bd"/>
</dbReference>
<dbReference type="GO" id="GO:0003700">
    <property type="term" value="F:DNA-binding transcription factor activity"/>
    <property type="evidence" value="ECO:0007669"/>
    <property type="project" value="InterPro"/>
</dbReference>
<dbReference type="Proteomes" id="UP000198309">
    <property type="component" value="Unassembled WGS sequence"/>
</dbReference>
<dbReference type="InterPro" id="IPR000847">
    <property type="entry name" value="LysR_HTH_N"/>
</dbReference>
<dbReference type="InterPro" id="IPR050389">
    <property type="entry name" value="LysR-type_TF"/>
</dbReference>
<evidence type="ECO:0000313" key="8">
    <source>
        <dbReference type="Proteomes" id="UP000198309"/>
    </source>
</evidence>
<dbReference type="Gene3D" id="1.10.10.10">
    <property type="entry name" value="Winged helix-like DNA-binding domain superfamily/Winged helix DNA-binding domain"/>
    <property type="match status" value="1"/>
</dbReference>
<comment type="similarity">
    <text evidence="1">Belongs to the LysR transcriptional regulatory family.</text>
</comment>
<dbReference type="RefSeq" id="WP_089393103.1">
    <property type="nucleotide sequence ID" value="NZ_FNEC01000025.1"/>
</dbReference>
<dbReference type="Pfam" id="PF03466">
    <property type="entry name" value="LysR_substrate"/>
    <property type="match status" value="1"/>
</dbReference>
<dbReference type="EMBL" id="FNEC01000025">
    <property type="protein sequence ID" value="SDJ93446.1"/>
    <property type="molecule type" value="Genomic_DNA"/>
</dbReference>
<gene>
    <name evidence="6" type="ORF">SAMN05216189_102563</name>
    <name evidence="7" type="ORF">SAMN06295949_121108</name>
</gene>